<accession>A0A852Z749</accession>
<protein>
    <recommendedName>
        <fullName evidence="4">DUF4127 domain-containing protein</fullName>
    </recommendedName>
</protein>
<evidence type="ECO:0000313" key="2">
    <source>
        <dbReference type="EMBL" id="NYH88035.1"/>
    </source>
</evidence>
<dbReference type="EMBL" id="JACBZH010000001">
    <property type="protein sequence ID" value="NYH88035.1"/>
    <property type="molecule type" value="Genomic_DNA"/>
</dbReference>
<name>A0A852Z749_9ACTN</name>
<keyword evidence="3" id="KW-1185">Reference proteome</keyword>
<reference evidence="2 3" key="1">
    <citation type="submission" date="2020-07" db="EMBL/GenBank/DDBJ databases">
        <title>Sequencing the genomes of 1000 actinobacteria strains.</title>
        <authorList>
            <person name="Klenk H.-P."/>
        </authorList>
    </citation>
    <scope>NUCLEOTIDE SEQUENCE [LARGE SCALE GENOMIC DNA]</scope>
    <source>
        <strain evidence="2 3">DSM 18448</strain>
    </source>
</reference>
<evidence type="ECO:0008006" key="4">
    <source>
        <dbReference type="Google" id="ProtNLM"/>
    </source>
</evidence>
<organism evidence="2 3">
    <name type="scientific">Actinopolymorpha rutila</name>
    <dbReference type="NCBI Taxonomy" id="446787"/>
    <lineage>
        <taxon>Bacteria</taxon>
        <taxon>Bacillati</taxon>
        <taxon>Actinomycetota</taxon>
        <taxon>Actinomycetes</taxon>
        <taxon>Propionibacteriales</taxon>
        <taxon>Actinopolymorphaceae</taxon>
        <taxon>Actinopolymorpha</taxon>
    </lineage>
</organism>
<comment type="caution">
    <text evidence="2">The sequence shown here is derived from an EMBL/GenBank/DDBJ whole genome shotgun (WGS) entry which is preliminary data.</text>
</comment>
<dbReference type="AlphaFoldDB" id="A0A852Z749"/>
<evidence type="ECO:0000313" key="3">
    <source>
        <dbReference type="Proteomes" id="UP000579605"/>
    </source>
</evidence>
<gene>
    <name evidence="2" type="ORF">F4554_000673</name>
</gene>
<feature type="region of interest" description="Disordered" evidence="1">
    <location>
        <begin position="308"/>
        <end position="352"/>
    </location>
</feature>
<sequence length="557" mass="60006">MRIALLPLDERPVNATLPAHIAAIAGVEVLTPPAELLPRMRTPGRADELAGWLAEVAAEVDALVVSLDMLGYGGLIGSRTTQDAASAVVQRLAILENIRPRFPRLPITAVTTVMRASRSYSPAEEPEYWSQHGVELHDLGGALHREFLGEPHERERLAATVPTDVQADFWLRRLRNHTVDLFTLGLAGRGTLDTLLVTADDTAPRAAGSLEQVWLRHWVSATGLDTRVLMYPGADEVGSVLVARALADGAAGELHERVEQVEQREQDGAVRIAVEFREEGGADRIAPYENVPIAAGVARQIAAAGAEVVPAEPTDVESSRAESSRGESGRGESGRAESSRAESTGGKPMGGEAGEADAVIVVHAPDPHRGDWARRGEATDRAVVEAVVDRVAELVEVGHSVGVADVRYVNGADPALVRALADRGVLDRIRAYGGWNTAGNTVGSVVAALVAHVVGHRRGGVDEIAESRLRWHRIVEDYAYQAVVRGELAQEQPYGDHMSVPFPDPADVESYLERCAKRLPEVAEELGGADARRWLISSPRLPWGRTFEIDFDLVPRA</sequence>
<dbReference type="RefSeq" id="WP_179786002.1">
    <property type="nucleotide sequence ID" value="NZ_BAAARR010000004.1"/>
</dbReference>
<dbReference type="Pfam" id="PF13552">
    <property type="entry name" value="DUF4127"/>
    <property type="match status" value="2"/>
</dbReference>
<evidence type="ECO:0000256" key="1">
    <source>
        <dbReference type="SAM" id="MobiDB-lite"/>
    </source>
</evidence>
<proteinExistence type="predicted"/>
<dbReference type="Proteomes" id="UP000579605">
    <property type="component" value="Unassembled WGS sequence"/>
</dbReference>
<dbReference type="InterPro" id="IPR025394">
    <property type="entry name" value="DUF4127"/>
</dbReference>
<feature type="compositionally biased region" description="Basic and acidic residues" evidence="1">
    <location>
        <begin position="317"/>
        <end position="340"/>
    </location>
</feature>